<dbReference type="Proteomes" id="UP000323392">
    <property type="component" value="Unassembled WGS sequence"/>
</dbReference>
<name>A0A150FPX1_CLOPD</name>
<dbReference type="InterPro" id="IPR036371">
    <property type="entry name" value="TPK_B1-bd_sf"/>
</dbReference>
<dbReference type="GO" id="GO:0030975">
    <property type="term" value="F:thiamine binding"/>
    <property type="evidence" value="ECO:0007669"/>
    <property type="project" value="InterPro"/>
</dbReference>
<dbReference type="STRING" id="1121328.JWYL7_0683"/>
<dbReference type="InterPro" id="IPR007371">
    <property type="entry name" value="TPK_catalytic"/>
</dbReference>
<keyword evidence="4" id="KW-0067">ATP-binding</keyword>
<dbReference type="PATRIC" id="fig|1121328.3.peg.687"/>
<sequence>MKVAIILNGQIENIEFFDSILENYNYIICADGGANKLYKIGKKPNVIIGDLDSIHDHVKNYYRKNNVDFKKFPSKKDKTDTEIAIDYAISIGATQIDFIGALGDRMDHTLANINCLYYLLKRKVDGKIVDENSQIYITDKEKVIYGEIGDIVSIIPCFSDAKGVTLEGFEYTLEDFNLEFGCARGISNVMLSPKCIVKVKQGCLLIIKYKKRA</sequence>
<evidence type="ECO:0000313" key="7">
    <source>
        <dbReference type="EMBL" id="KXZ39608.1"/>
    </source>
</evidence>
<reference evidence="7 9" key="1">
    <citation type="submission" date="2016-02" db="EMBL/GenBank/DDBJ databases">
        <title>Draft genome sequence for Clostridium paradoxum JW-YL-7.</title>
        <authorList>
            <person name="Utturkar S.M."/>
            <person name="Lancaster A."/>
            <person name="Poole F.L."/>
            <person name="Adams M.W."/>
            <person name="Brown S.D."/>
        </authorList>
    </citation>
    <scope>NUCLEOTIDE SEQUENCE [LARGE SCALE GENOMIC DNA]</scope>
    <source>
        <strain evidence="7 9">JW-YL-7</strain>
    </source>
</reference>
<dbReference type="InterPro" id="IPR006282">
    <property type="entry name" value="Thi_PPkinase"/>
</dbReference>
<evidence type="ECO:0000256" key="3">
    <source>
        <dbReference type="ARBA" id="ARBA00022777"/>
    </source>
</evidence>
<dbReference type="GO" id="GO:0016301">
    <property type="term" value="F:kinase activity"/>
    <property type="evidence" value="ECO:0007669"/>
    <property type="project" value="UniProtKB-KW"/>
</dbReference>
<organism evidence="7 9">
    <name type="scientific">Alkalithermobacter thermoalcaliphilus JW-YL-7 = DSM 7308</name>
    <dbReference type="NCBI Taxonomy" id="1121328"/>
    <lineage>
        <taxon>Bacteria</taxon>
        <taxon>Bacillati</taxon>
        <taxon>Bacillota</taxon>
        <taxon>Clostridia</taxon>
        <taxon>Peptostreptococcales</taxon>
        <taxon>Tepidibacteraceae</taxon>
        <taxon>Alkalithermobacter</taxon>
    </lineage>
</organism>
<dbReference type="Gene3D" id="3.40.50.10240">
    <property type="entry name" value="Thiamin pyrophosphokinase, catalytic domain"/>
    <property type="match status" value="1"/>
</dbReference>
<protein>
    <recommendedName>
        <fullName evidence="5">Thiamine diphosphokinase</fullName>
        <ecNumber evidence="5">2.7.6.2</ecNumber>
    </recommendedName>
</protein>
<keyword evidence="3 7" id="KW-0418">Kinase</keyword>
<dbReference type="PANTHER" id="PTHR41299:SF1">
    <property type="entry name" value="THIAMINE PYROPHOSPHOKINASE"/>
    <property type="match status" value="1"/>
</dbReference>
<feature type="domain" description="Thiamin pyrophosphokinase thiamin-binding" evidence="6">
    <location>
        <begin position="133"/>
        <end position="205"/>
    </location>
</feature>
<evidence type="ECO:0000256" key="4">
    <source>
        <dbReference type="ARBA" id="ARBA00022840"/>
    </source>
</evidence>
<proteinExistence type="predicted"/>
<dbReference type="CDD" id="cd07995">
    <property type="entry name" value="TPK"/>
    <property type="match status" value="1"/>
</dbReference>
<dbReference type="GO" id="GO:0006772">
    <property type="term" value="P:thiamine metabolic process"/>
    <property type="evidence" value="ECO:0007669"/>
    <property type="project" value="UniProtKB-UniRule"/>
</dbReference>
<evidence type="ECO:0000256" key="1">
    <source>
        <dbReference type="ARBA" id="ARBA00022679"/>
    </source>
</evidence>
<dbReference type="SUPFAM" id="SSF63999">
    <property type="entry name" value="Thiamin pyrophosphokinase, catalytic domain"/>
    <property type="match status" value="1"/>
</dbReference>
<dbReference type="EMBL" id="LSFY01000001">
    <property type="protein sequence ID" value="KXZ39608.1"/>
    <property type="molecule type" value="Genomic_DNA"/>
</dbReference>
<dbReference type="InterPro" id="IPR007373">
    <property type="entry name" value="Thiamin_PyroPKinase_B1-bd"/>
</dbReference>
<dbReference type="GO" id="GO:0004788">
    <property type="term" value="F:thiamine diphosphokinase activity"/>
    <property type="evidence" value="ECO:0007669"/>
    <property type="project" value="UniProtKB-UniRule"/>
</dbReference>
<dbReference type="GO" id="GO:0005524">
    <property type="term" value="F:ATP binding"/>
    <property type="evidence" value="ECO:0007669"/>
    <property type="project" value="UniProtKB-KW"/>
</dbReference>
<dbReference type="Pfam" id="PF04263">
    <property type="entry name" value="TPK_catalytic"/>
    <property type="match status" value="1"/>
</dbReference>
<keyword evidence="10" id="KW-1185">Reference proteome</keyword>
<dbReference type="Pfam" id="PF04265">
    <property type="entry name" value="TPK_B1_binding"/>
    <property type="match status" value="1"/>
</dbReference>
<accession>A0A150FPX1</accession>
<evidence type="ECO:0000256" key="2">
    <source>
        <dbReference type="ARBA" id="ARBA00022741"/>
    </source>
</evidence>
<dbReference type="PANTHER" id="PTHR41299">
    <property type="entry name" value="THIAMINE PYROPHOSPHOKINASE"/>
    <property type="match status" value="1"/>
</dbReference>
<evidence type="ECO:0000313" key="8">
    <source>
        <dbReference type="EMBL" id="SHK96115.1"/>
    </source>
</evidence>
<dbReference type="AlphaFoldDB" id="A0A150FPX1"/>
<reference evidence="8 10" key="2">
    <citation type="submission" date="2016-11" db="EMBL/GenBank/DDBJ databases">
        <authorList>
            <person name="Varghese N."/>
            <person name="Submissions S."/>
        </authorList>
    </citation>
    <scope>NUCLEOTIDE SEQUENCE [LARGE SCALE GENOMIC DNA]</scope>
    <source>
        <strain evidence="8 10">DSM 7308</strain>
    </source>
</reference>
<keyword evidence="1" id="KW-0808">Transferase</keyword>
<gene>
    <name evidence="7" type="ORF">JWYL7_0683</name>
    <name evidence="8" type="ORF">SAMN05661008_01199</name>
</gene>
<evidence type="ECO:0000259" key="6">
    <source>
        <dbReference type="SMART" id="SM00983"/>
    </source>
</evidence>
<dbReference type="Proteomes" id="UP000092605">
    <property type="component" value="Unassembled WGS sequence"/>
</dbReference>
<dbReference type="EMBL" id="FRBG01000008">
    <property type="protein sequence ID" value="SHK96115.1"/>
    <property type="molecule type" value="Genomic_DNA"/>
</dbReference>
<evidence type="ECO:0000256" key="5">
    <source>
        <dbReference type="NCBIfam" id="TIGR01378"/>
    </source>
</evidence>
<keyword evidence="2" id="KW-0547">Nucleotide-binding</keyword>
<dbReference type="GO" id="GO:0009229">
    <property type="term" value="P:thiamine diphosphate biosynthetic process"/>
    <property type="evidence" value="ECO:0007669"/>
    <property type="project" value="InterPro"/>
</dbReference>
<dbReference type="SUPFAM" id="SSF63862">
    <property type="entry name" value="Thiamin pyrophosphokinase, substrate-binding domain"/>
    <property type="match status" value="1"/>
</dbReference>
<dbReference type="InterPro" id="IPR036759">
    <property type="entry name" value="TPK_catalytic_sf"/>
</dbReference>
<evidence type="ECO:0000313" key="10">
    <source>
        <dbReference type="Proteomes" id="UP000323392"/>
    </source>
</evidence>
<dbReference type="EC" id="2.7.6.2" evidence="5"/>
<comment type="caution">
    <text evidence="7">The sequence shown here is derived from an EMBL/GenBank/DDBJ whole genome shotgun (WGS) entry which is preliminary data.</text>
</comment>
<evidence type="ECO:0000313" key="9">
    <source>
        <dbReference type="Proteomes" id="UP000092605"/>
    </source>
</evidence>
<dbReference type="RefSeq" id="WP_066069087.1">
    <property type="nucleotide sequence ID" value="NZ_FRBG01000008.1"/>
</dbReference>
<dbReference type="SMART" id="SM00983">
    <property type="entry name" value="TPK_B1_binding"/>
    <property type="match status" value="1"/>
</dbReference>
<dbReference type="InterPro" id="IPR053149">
    <property type="entry name" value="TPK"/>
</dbReference>
<dbReference type="NCBIfam" id="TIGR01378">
    <property type="entry name" value="thi_PPkinase"/>
    <property type="match status" value="1"/>
</dbReference>